<dbReference type="AlphaFoldDB" id="A0AAN5ALH8"/>
<keyword evidence="1" id="KW-0472">Membrane</keyword>
<organism evidence="2 3">
    <name type="scientific">Persicobacter diffluens</name>
    <dbReference type="NCBI Taxonomy" id="981"/>
    <lineage>
        <taxon>Bacteria</taxon>
        <taxon>Pseudomonadati</taxon>
        <taxon>Bacteroidota</taxon>
        <taxon>Cytophagia</taxon>
        <taxon>Cytophagales</taxon>
        <taxon>Persicobacteraceae</taxon>
        <taxon>Persicobacter</taxon>
    </lineage>
</organism>
<evidence type="ECO:0000256" key="1">
    <source>
        <dbReference type="SAM" id="Phobius"/>
    </source>
</evidence>
<sequence>MTFYTLIFGCCAISLLVLILSYILYRKEYKLGLNIIWKATEYSLIVITTLGIIYLILLDINFLNYQKPIPHHDWESISLEDFKAFPRPEDQKYSARICSKITVNKDGDNFEVVAKFYPAQSWSKYDSPNLDRLLTHELYHFHLTELYARKLRKALLEKSPSIDWKYLKKLNTENLNQEQSRYDKQTSHGILLGEQLNWQNKIDSLLQQYEKYSDTNIYL</sequence>
<evidence type="ECO:0008006" key="4">
    <source>
        <dbReference type="Google" id="ProtNLM"/>
    </source>
</evidence>
<dbReference type="Proteomes" id="UP001310022">
    <property type="component" value="Unassembled WGS sequence"/>
</dbReference>
<reference evidence="2 3" key="1">
    <citation type="submission" date="2021-12" db="EMBL/GenBank/DDBJ databases">
        <title>Genome sequencing of bacteria with rrn-lacking chromosome and rrn-plasmid.</title>
        <authorList>
            <person name="Anda M."/>
            <person name="Iwasaki W."/>
        </authorList>
    </citation>
    <scope>NUCLEOTIDE SEQUENCE [LARGE SCALE GENOMIC DNA]</scope>
    <source>
        <strain evidence="2 3">NBRC 15940</strain>
    </source>
</reference>
<keyword evidence="1" id="KW-0812">Transmembrane</keyword>
<dbReference type="RefSeq" id="WP_338238454.1">
    <property type="nucleotide sequence ID" value="NZ_BQKE01000002.1"/>
</dbReference>
<keyword evidence="1" id="KW-1133">Transmembrane helix</keyword>
<feature type="transmembrane region" description="Helical" evidence="1">
    <location>
        <begin position="6"/>
        <end position="24"/>
    </location>
</feature>
<name>A0AAN5ALH8_9BACT</name>
<gene>
    <name evidence="2" type="ORF">PEDI_38160</name>
</gene>
<feature type="transmembrane region" description="Helical" evidence="1">
    <location>
        <begin position="44"/>
        <end position="63"/>
    </location>
</feature>
<comment type="caution">
    <text evidence="2">The sequence shown here is derived from an EMBL/GenBank/DDBJ whole genome shotgun (WGS) entry which is preliminary data.</text>
</comment>
<proteinExistence type="predicted"/>
<evidence type="ECO:0000313" key="2">
    <source>
        <dbReference type="EMBL" id="GJM63264.1"/>
    </source>
</evidence>
<evidence type="ECO:0000313" key="3">
    <source>
        <dbReference type="Proteomes" id="UP001310022"/>
    </source>
</evidence>
<accession>A0AAN5ALH8</accession>
<keyword evidence="3" id="KW-1185">Reference proteome</keyword>
<dbReference type="EMBL" id="BQKE01000002">
    <property type="protein sequence ID" value="GJM63264.1"/>
    <property type="molecule type" value="Genomic_DNA"/>
</dbReference>
<protein>
    <recommendedName>
        <fullName evidence="4">DUF922 domain-containing protein</fullName>
    </recommendedName>
</protein>